<dbReference type="NCBIfam" id="TIGR01051">
    <property type="entry name" value="topA_bact"/>
    <property type="match status" value="1"/>
</dbReference>
<evidence type="ECO:0000256" key="2">
    <source>
        <dbReference type="ARBA" id="ARBA00009446"/>
    </source>
</evidence>
<evidence type="ECO:0000256" key="7">
    <source>
        <dbReference type="ARBA" id="ARBA00023029"/>
    </source>
</evidence>
<evidence type="ECO:0000256" key="9">
    <source>
        <dbReference type="ARBA" id="ARBA00023235"/>
    </source>
</evidence>
<dbReference type="EMBL" id="JALEMU010000062">
    <property type="protein sequence ID" value="MCI5755419.1"/>
    <property type="molecule type" value="Genomic_DNA"/>
</dbReference>
<dbReference type="GO" id="GO:0003677">
    <property type="term" value="F:DNA binding"/>
    <property type="evidence" value="ECO:0007669"/>
    <property type="project" value="UniProtKB-KW"/>
</dbReference>
<reference evidence="13 14" key="1">
    <citation type="submission" date="2022-03" db="EMBL/GenBank/DDBJ databases">
        <title>Metagenome-assembled genomes from swine fecal metagenomes.</title>
        <authorList>
            <person name="Holman D.B."/>
            <person name="Kommadath A."/>
        </authorList>
    </citation>
    <scope>NUCLEOTIDE SEQUENCE [LARGE SCALE GENOMIC DNA]</scope>
    <source>
        <strain evidence="13">SUG147</strain>
    </source>
</reference>
<proteinExistence type="inferred from homology"/>
<dbReference type="InterPro" id="IPR013498">
    <property type="entry name" value="Topo_IA_Znf"/>
</dbReference>
<feature type="domain" description="Toprim" evidence="11">
    <location>
        <begin position="2"/>
        <end position="112"/>
    </location>
</feature>
<evidence type="ECO:0000259" key="11">
    <source>
        <dbReference type="PROSITE" id="PS50880"/>
    </source>
</evidence>
<evidence type="ECO:0000256" key="3">
    <source>
        <dbReference type="ARBA" id="ARBA00022723"/>
    </source>
</evidence>
<dbReference type="EC" id="5.6.2.1" evidence="10"/>
<dbReference type="CDD" id="cd00186">
    <property type="entry name" value="TOP1Ac"/>
    <property type="match status" value="1"/>
</dbReference>
<evidence type="ECO:0000256" key="10">
    <source>
        <dbReference type="HAMAP-Rule" id="MF_00952"/>
    </source>
</evidence>
<dbReference type="GO" id="GO:0003917">
    <property type="term" value="F:DNA topoisomerase type I (single strand cut, ATP-independent) activity"/>
    <property type="evidence" value="ECO:0007669"/>
    <property type="project" value="UniProtKB-UniRule"/>
</dbReference>
<dbReference type="SUPFAM" id="SSF57783">
    <property type="entry name" value="Zinc beta-ribbon"/>
    <property type="match status" value="2"/>
</dbReference>
<dbReference type="Pfam" id="PF01131">
    <property type="entry name" value="Topoisom_bac"/>
    <property type="match status" value="1"/>
</dbReference>
<accession>A0AAE3FH75</accession>
<keyword evidence="7 10" id="KW-0799">Topoisomerase</keyword>
<dbReference type="SMART" id="SM00436">
    <property type="entry name" value="TOP1Bc"/>
    <property type="match status" value="1"/>
</dbReference>
<dbReference type="SMART" id="SM00437">
    <property type="entry name" value="TOP1Ac"/>
    <property type="match status" value="1"/>
</dbReference>
<keyword evidence="9 10" id="KW-0413">Isomerase</keyword>
<evidence type="ECO:0000256" key="1">
    <source>
        <dbReference type="ARBA" id="ARBA00000213"/>
    </source>
</evidence>
<comment type="catalytic activity">
    <reaction evidence="1 10">
        <text>ATP-independent breakage of single-stranded DNA, followed by passage and rejoining.</text>
        <dbReference type="EC" id="5.6.2.1"/>
    </reaction>
</comment>
<dbReference type="InterPro" id="IPR003601">
    <property type="entry name" value="Topo_IA_2"/>
</dbReference>
<feature type="site" description="Interaction with DNA" evidence="10">
    <location>
        <position position="302"/>
    </location>
</feature>
<sequence>MANLVIIESPYKAPTIKNYLGSNYKVVASKGHLRDLPKSTLGVDIENGFEAHYINIRGKGDIIKELKKEAKNASKVYFATDPDREGEAISWHLANVLGIPIEETKRITFNELTKSAIKASIKEPRNIDIELVNSQQARRILDRIVGYKLSPFLWKTVRSGLSAGRVQSVATRIIVEREREIRAFVPVEYWTVDALLENAKGAHFTAHFYGRNGEKTELHTGAEAEEIAAAVGNRDFTVTSLKKSVRSRNPAPPFTTSTLQQEASRKLGFQSQRIMKVAQELYEGISLGSANGGVQGLITYMRTDSLRVSSEAAGAAEEYIRGKYGDNYYPTSRRVYKSKANAQDAHEAIRPSNLKFDPESIKKYLTTDQYKLYKLIWSRFIASQMASAEIDTVSAELEAAGYTFRASGSTVKFNGFMAVYDYSEDGDEGDGKKSKLPELTEGGKLKCSGITPEQHFTEPPARYNEGSLVRFLEEKGIGRPSTFATIITTIISRGYVEREGKSLKPTPLGELTTDIMLKYFRDIVDYEFTAEMEDELDSIANGKTDMKTVLTEFYTGFEKDLENAEKTVSKDEIVVPEQETDIICEKCGARMVVKQGRFGKFAACPNYPECRNTKPLDKDGKPVEKNDIPPEKTGELCPLCGGDMLKRHGRYGDFIACSNYPKCKNTKQILKPIGVPCPKCGAQLVVRTGKNRSVFYSCERHPDCDFVSWDMPTNEKCPQCGNMLFIKKGRKQLVCHEKECGYKKDITDGENEQS</sequence>
<evidence type="ECO:0000256" key="8">
    <source>
        <dbReference type="ARBA" id="ARBA00023125"/>
    </source>
</evidence>
<dbReference type="CDD" id="cd03363">
    <property type="entry name" value="TOPRIM_TopoIA_TopoI"/>
    <property type="match status" value="1"/>
</dbReference>
<dbReference type="GO" id="GO:0006265">
    <property type="term" value="P:DNA topological change"/>
    <property type="evidence" value="ECO:0007669"/>
    <property type="project" value="UniProtKB-UniRule"/>
</dbReference>
<keyword evidence="3" id="KW-0479">Metal-binding</keyword>
<protein>
    <recommendedName>
        <fullName evidence="10">DNA topoisomerase 1</fullName>
        <ecNumber evidence="10">5.6.2.1</ecNumber>
    </recommendedName>
    <alternativeName>
        <fullName evidence="10">DNA topoisomerase I</fullName>
    </alternativeName>
</protein>
<keyword evidence="5" id="KW-0862">Zinc</keyword>
<dbReference type="PRINTS" id="PR00417">
    <property type="entry name" value="PRTPISMRASEI"/>
</dbReference>
<keyword evidence="6" id="KW-0460">Magnesium</keyword>
<dbReference type="InterPro" id="IPR000380">
    <property type="entry name" value="Topo_IA"/>
</dbReference>
<dbReference type="InterPro" id="IPR005733">
    <property type="entry name" value="TopoI_bac-type"/>
</dbReference>
<feature type="active site" description="O-(5'-phospho-DNA)-tyrosine intermediate" evidence="10">
    <location>
        <position position="300"/>
    </location>
</feature>
<dbReference type="Gene3D" id="1.10.290.10">
    <property type="entry name" value="Topoisomerase I, domain 4"/>
    <property type="match status" value="1"/>
</dbReference>
<dbReference type="Proteomes" id="UP001139365">
    <property type="component" value="Unassembled WGS sequence"/>
</dbReference>
<comment type="function">
    <text evidence="10">Releases the supercoiling and torsional tension of DNA, which is introduced during the DNA replication and transcription, by transiently cleaving and rejoining one strand of the DNA duplex. Introduces a single-strand break via transesterification at a target site in duplex DNA. The scissile phosphodiester is attacked by the catalytic tyrosine of the enzyme, resulting in the formation of a DNA-(5'-phosphotyrosyl)-enzyme intermediate and the expulsion of a 3'-OH DNA strand. The free DNA strand then undergoes passage around the unbroken strand, thus removing DNA supercoils. Finally, in the religation step, the DNA 3'-OH attacks the covalent intermediate to expel the active-site tyrosine and restore the DNA phosphodiester backbone.</text>
</comment>
<feature type="region of interest" description="Interaction with DNA" evidence="10">
    <location>
        <begin position="162"/>
        <end position="167"/>
    </location>
</feature>
<dbReference type="GO" id="GO:0005694">
    <property type="term" value="C:chromosome"/>
    <property type="evidence" value="ECO:0007669"/>
    <property type="project" value="InterPro"/>
</dbReference>
<dbReference type="InterPro" id="IPR028612">
    <property type="entry name" value="Topoisom_1_IA"/>
</dbReference>
<keyword evidence="4" id="KW-0863">Zinc-finger</keyword>
<name>A0AAE3FH75_9BACT</name>
<dbReference type="Gene3D" id="1.10.460.10">
    <property type="entry name" value="Topoisomerase I, domain 2"/>
    <property type="match status" value="1"/>
</dbReference>
<evidence type="ECO:0000313" key="13">
    <source>
        <dbReference type="EMBL" id="MCI5755419.1"/>
    </source>
</evidence>
<feature type="site" description="Interaction with DNA" evidence="10">
    <location>
        <position position="32"/>
    </location>
</feature>
<feature type="site" description="Interaction with DNA" evidence="10">
    <location>
        <position position="493"/>
    </location>
</feature>
<dbReference type="InterPro" id="IPR006171">
    <property type="entry name" value="TOPRIM_dom"/>
</dbReference>
<feature type="site" description="Interaction with DNA" evidence="10">
    <location>
        <position position="154"/>
    </location>
</feature>
<dbReference type="PROSITE" id="PS52039">
    <property type="entry name" value="TOPO_IA_2"/>
    <property type="match status" value="1"/>
</dbReference>
<comment type="caution">
    <text evidence="13">The sequence shown here is derived from an EMBL/GenBank/DDBJ whole genome shotgun (WGS) entry which is preliminary data.</text>
</comment>
<feature type="domain" description="Topo IA-type catalytic" evidence="12">
    <location>
        <begin position="128"/>
        <end position="561"/>
    </location>
</feature>
<dbReference type="SMART" id="SM00493">
    <property type="entry name" value="TOPRIM"/>
    <property type="match status" value="1"/>
</dbReference>
<dbReference type="GO" id="GO:0008270">
    <property type="term" value="F:zinc ion binding"/>
    <property type="evidence" value="ECO:0007669"/>
    <property type="project" value="UniProtKB-KW"/>
</dbReference>
<evidence type="ECO:0000256" key="6">
    <source>
        <dbReference type="ARBA" id="ARBA00022842"/>
    </source>
</evidence>
<evidence type="ECO:0000313" key="14">
    <source>
        <dbReference type="Proteomes" id="UP001139365"/>
    </source>
</evidence>
<feature type="site" description="Interaction with DNA" evidence="10">
    <location>
        <position position="139"/>
    </location>
</feature>
<dbReference type="InterPro" id="IPR013825">
    <property type="entry name" value="Topo_IA_cen_sub2"/>
</dbReference>
<keyword evidence="8 10" id="KW-0238">DNA-binding</keyword>
<dbReference type="InterPro" id="IPR013497">
    <property type="entry name" value="Topo_IA_cen"/>
</dbReference>
<dbReference type="PANTHER" id="PTHR42785:SF1">
    <property type="entry name" value="DNA TOPOISOMERASE"/>
    <property type="match status" value="1"/>
</dbReference>
<dbReference type="SUPFAM" id="SSF56712">
    <property type="entry name" value="Prokaryotic type I DNA topoisomerase"/>
    <property type="match status" value="1"/>
</dbReference>
<comment type="subunit">
    <text evidence="10">Monomer.</text>
</comment>
<dbReference type="Gene3D" id="3.30.65.10">
    <property type="entry name" value="Bacterial Topoisomerase I, domain 1"/>
    <property type="match status" value="3"/>
</dbReference>
<dbReference type="InterPro" id="IPR023405">
    <property type="entry name" value="Topo_IA_core_domain"/>
</dbReference>
<evidence type="ECO:0000256" key="5">
    <source>
        <dbReference type="ARBA" id="ARBA00022833"/>
    </source>
</evidence>
<feature type="site" description="Interaction with DNA" evidence="10">
    <location>
        <position position="142"/>
    </location>
</feature>
<dbReference type="InterPro" id="IPR034149">
    <property type="entry name" value="TOPRIM_TopoI"/>
</dbReference>
<dbReference type="Pfam" id="PF01751">
    <property type="entry name" value="Toprim"/>
    <property type="match status" value="1"/>
</dbReference>
<dbReference type="Pfam" id="PF01396">
    <property type="entry name" value="Zn_ribbon_Top1"/>
    <property type="match status" value="4"/>
</dbReference>
<dbReference type="HAMAP" id="MF_00952">
    <property type="entry name" value="Topoisom_1_prok"/>
    <property type="match status" value="1"/>
</dbReference>
<dbReference type="PANTHER" id="PTHR42785">
    <property type="entry name" value="DNA TOPOISOMERASE, TYPE IA, CORE"/>
    <property type="match status" value="1"/>
</dbReference>
<evidence type="ECO:0000256" key="4">
    <source>
        <dbReference type="ARBA" id="ARBA00022771"/>
    </source>
</evidence>
<dbReference type="InterPro" id="IPR003602">
    <property type="entry name" value="Topo_IA_DNA-bd_dom"/>
</dbReference>
<dbReference type="InterPro" id="IPR013826">
    <property type="entry name" value="Topo_IA_cen_sub3"/>
</dbReference>
<evidence type="ECO:0000259" key="12">
    <source>
        <dbReference type="PROSITE" id="PS52039"/>
    </source>
</evidence>
<dbReference type="PROSITE" id="PS50880">
    <property type="entry name" value="TOPRIM"/>
    <property type="match status" value="1"/>
</dbReference>
<feature type="site" description="Interaction with DNA" evidence="10">
    <location>
        <position position="138"/>
    </location>
</feature>
<feature type="site" description="Interaction with DNA" evidence="10">
    <location>
        <position position="147"/>
    </location>
</feature>
<comment type="similarity">
    <text evidence="2 10">Belongs to the type IA topoisomerase family.</text>
</comment>
<organism evidence="13 14">
    <name type="scientific">Candidatus Colimorpha enterica</name>
    <dbReference type="NCBI Taxonomy" id="3083063"/>
    <lineage>
        <taxon>Bacteria</taxon>
        <taxon>Pseudomonadati</taxon>
        <taxon>Bacteroidota</taxon>
        <taxon>Bacteroidia</taxon>
        <taxon>Bacteroidales</taxon>
        <taxon>Candidatus Colimorpha</taxon>
    </lineage>
</organism>
<dbReference type="Gene3D" id="2.70.20.10">
    <property type="entry name" value="Topoisomerase I, domain 3"/>
    <property type="match status" value="1"/>
</dbReference>
<dbReference type="Gene3D" id="3.40.50.140">
    <property type="match status" value="1"/>
</dbReference>
<dbReference type="AlphaFoldDB" id="A0AAE3FH75"/>
<dbReference type="InterPro" id="IPR013824">
    <property type="entry name" value="Topo_IA_cen_sub1"/>
</dbReference>
<gene>
    <name evidence="10 13" type="primary">topA</name>
    <name evidence="13" type="ORF">MR241_03905</name>
</gene>